<dbReference type="GO" id="GO:0005737">
    <property type="term" value="C:cytoplasm"/>
    <property type="evidence" value="ECO:0007669"/>
    <property type="project" value="UniProtKB-SubCell"/>
</dbReference>
<proteinExistence type="inferred from homology"/>
<dbReference type="Gene3D" id="3.30.420.40">
    <property type="match status" value="2"/>
</dbReference>
<sequence length="347" mass="37974">MFKNLTQRFSRDIGIDLGTANTLVFIPEKGIVIDEPSVVAIHNKTGQILAVGNEAKYMLGKTPPHITVTRPLSHGIISDYEVTEKMLKYFIDKVHEDSRSFMTRPRIVVCVPLEVTEVEVKAVEDAAVAAGAKEVHVVQEPMAAAIGVRMPIQDPIGNMIIDIGGGNTDVAVISLSGIVTWKSTETAGDEMNKNIVQYAREVFNLLIGETYAEQMKIKIGSAILSPERMEFPMRGRDVVSGLPREIMVTNEHIHEALERSVNTIITLVKATLEQTPPELTADIHERGVLLTGGGAMLRGFDTIIARAIEIPVRVSSDPLTDVVRGTGILLEDRELLKEIELPSARAV</sequence>
<dbReference type="NCBIfam" id="TIGR00904">
    <property type="entry name" value="mreB"/>
    <property type="match status" value="1"/>
</dbReference>
<evidence type="ECO:0000256" key="2">
    <source>
        <dbReference type="ARBA" id="ARBA00022741"/>
    </source>
</evidence>
<dbReference type="HAMAP" id="MF_02207">
    <property type="entry name" value="MreB"/>
    <property type="match status" value="1"/>
</dbReference>
<name>A0A2M8F913_9BACT</name>
<keyword evidence="1 6" id="KW-0963">Cytoplasm</keyword>
<dbReference type="InterPro" id="IPR056546">
    <property type="entry name" value="MreB_MamK-like"/>
</dbReference>
<comment type="similarity">
    <text evidence="5 6">Belongs to the FtsA/MreB family.</text>
</comment>
<evidence type="ECO:0000256" key="3">
    <source>
        <dbReference type="ARBA" id="ARBA00022840"/>
    </source>
</evidence>
<reference evidence="8" key="1">
    <citation type="submission" date="2017-09" db="EMBL/GenBank/DDBJ databases">
        <title>Depth-based differentiation of microbial function through sediment-hosted aquifers and enrichment of novel symbionts in the deep terrestrial subsurface.</title>
        <authorList>
            <person name="Probst A.J."/>
            <person name="Ladd B."/>
            <person name="Jarett J.K."/>
            <person name="Geller-Mcgrath D.E."/>
            <person name="Sieber C.M.K."/>
            <person name="Emerson J.B."/>
            <person name="Anantharaman K."/>
            <person name="Thomas B.C."/>
            <person name="Malmstrom R."/>
            <person name="Stieglmeier M."/>
            <person name="Klingl A."/>
            <person name="Woyke T."/>
            <person name="Ryan C.M."/>
            <person name="Banfield J.F."/>
        </authorList>
    </citation>
    <scope>NUCLEOTIDE SEQUENCE [LARGE SCALE GENOMIC DNA]</scope>
</reference>
<gene>
    <name evidence="6" type="primary">mreB</name>
    <name evidence="7" type="ORF">CO030_03835</name>
</gene>
<organism evidence="7 8">
    <name type="scientific">Candidatus Magasanikbacteria bacterium CG_4_9_14_0_2_um_filter_42_11</name>
    <dbReference type="NCBI Taxonomy" id="1974643"/>
    <lineage>
        <taxon>Bacteria</taxon>
        <taxon>Candidatus Magasanikiibacteriota</taxon>
    </lineage>
</organism>
<dbReference type="Proteomes" id="UP000231456">
    <property type="component" value="Unassembled WGS sequence"/>
</dbReference>
<evidence type="ECO:0000256" key="6">
    <source>
        <dbReference type="HAMAP-Rule" id="MF_02207"/>
    </source>
</evidence>
<dbReference type="SUPFAM" id="SSF53067">
    <property type="entry name" value="Actin-like ATPase domain"/>
    <property type="match status" value="2"/>
</dbReference>
<comment type="caution">
    <text evidence="6">Lacks conserved residue(s) required for the propagation of feature annotation.</text>
</comment>
<dbReference type="Pfam" id="PF06723">
    <property type="entry name" value="MreB_Mbl"/>
    <property type="match status" value="1"/>
</dbReference>
<comment type="function">
    <text evidence="6">Forms membrane-associated dynamic filaments that are essential for cell shape determination. Acts by regulating cell wall synthesis and cell elongation, and thus cell shape. A feedback loop between cell geometry and MreB localization may maintain elongated cell shape by targeting cell wall growth to regions of negative cell wall curvature.</text>
</comment>
<feature type="binding site" evidence="6">
    <location>
        <begin position="19"/>
        <end position="21"/>
    </location>
    <ligand>
        <name>ATP</name>
        <dbReference type="ChEBI" id="CHEBI:30616"/>
    </ligand>
</feature>
<dbReference type="PANTHER" id="PTHR42749:SF1">
    <property type="entry name" value="CELL SHAPE-DETERMINING PROTEIN MREB"/>
    <property type="match status" value="1"/>
</dbReference>
<protein>
    <recommendedName>
        <fullName evidence="6">Cell shape-determining protein MreB</fullName>
    </recommendedName>
</protein>
<keyword evidence="2 6" id="KW-0547">Nucleotide-binding</keyword>
<keyword evidence="3 6" id="KW-0067">ATP-binding</keyword>
<evidence type="ECO:0000313" key="7">
    <source>
        <dbReference type="EMBL" id="PJC52223.1"/>
    </source>
</evidence>
<dbReference type="InterPro" id="IPR004753">
    <property type="entry name" value="MreB"/>
</dbReference>
<comment type="subunit">
    <text evidence="6">Forms polymers.</text>
</comment>
<accession>A0A2M8F913</accession>
<comment type="subcellular location">
    <subcellularLocation>
        <location evidence="6">Cytoplasm</location>
    </subcellularLocation>
    <text evidence="6">Membrane-associated.</text>
</comment>
<dbReference type="GO" id="GO:0008360">
    <property type="term" value="P:regulation of cell shape"/>
    <property type="evidence" value="ECO:0007669"/>
    <property type="project" value="UniProtKB-UniRule"/>
</dbReference>
<evidence type="ECO:0000256" key="5">
    <source>
        <dbReference type="ARBA" id="ARBA00023458"/>
    </source>
</evidence>
<dbReference type="PANTHER" id="PTHR42749">
    <property type="entry name" value="CELL SHAPE-DETERMINING PROTEIN MREB"/>
    <property type="match status" value="1"/>
</dbReference>
<dbReference type="GO" id="GO:0000902">
    <property type="term" value="P:cell morphogenesis"/>
    <property type="evidence" value="ECO:0007669"/>
    <property type="project" value="InterPro"/>
</dbReference>
<dbReference type="PRINTS" id="PR01652">
    <property type="entry name" value="SHAPEPROTEIN"/>
</dbReference>
<evidence type="ECO:0000313" key="8">
    <source>
        <dbReference type="Proteomes" id="UP000231456"/>
    </source>
</evidence>
<dbReference type="CDD" id="cd10225">
    <property type="entry name" value="ASKHA_NBD_MreB-like"/>
    <property type="match status" value="1"/>
</dbReference>
<dbReference type="EMBL" id="PFRH01000124">
    <property type="protein sequence ID" value="PJC52223.1"/>
    <property type="molecule type" value="Genomic_DNA"/>
</dbReference>
<dbReference type="GO" id="GO:0005524">
    <property type="term" value="F:ATP binding"/>
    <property type="evidence" value="ECO:0007669"/>
    <property type="project" value="UniProtKB-KW"/>
</dbReference>
<dbReference type="NCBIfam" id="NF010539">
    <property type="entry name" value="PRK13927.1"/>
    <property type="match status" value="1"/>
</dbReference>
<comment type="caution">
    <text evidence="7">The sequence shown here is derived from an EMBL/GenBank/DDBJ whole genome shotgun (WGS) entry which is preliminary data.</text>
</comment>
<dbReference type="InterPro" id="IPR043129">
    <property type="entry name" value="ATPase_NBD"/>
</dbReference>
<evidence type="ECO:0000256" key="1">
    <source>
        <dbReference type="ARBA" id="ARBA00022490"/>
    </source>
</evidence>
<keyword evidence="4 6" id="KW-0133">Cell shape</keyword>
<dbReference type="AlphaFoldDB" id="A0A2M8F913"/>
<feature type="binding site" evidence="6">
    <location>
        <begin position="213"/>
        <end position="216"/>
    </location>
    <ligand>
        <name>ATP</name>
        <dbReference type="ChEBI" id="CHEBI:30616"/>
    </ligand>
</feature>
<evidence type="ECO:0000256" key="4">
    <source>
        <dbReference type="ARBA" id="ARBA00022960"/>
    </source>
</evidence>